<sequence>MTGTECLSFFSHSSVGKESACNAEDPGLISWVGKILRRRDRLPTPVFLGFSCGSAGKESACNVGNLGLIPGLERPPGEGKGYLLQYSGLENSMDGIVHGVSKSQTY</sequence>
<reference evidence="1" key="2">
    <citation type="submission" date="2025-03" db="EMBL/GenBank/DDBJ databases">
        <authorList>
            <consortium name="ELIXIR-Norway"/>
            <consortium name="Elixir Norway"/>
        </authorList>
    </citation>
    <scope>NUCLEOTIDE SEQUENCE</scope>
</reference>
<dbReference type="EMBL" id="OX596087">
    <property type="protein sequence ID" value="CAN0443889.1"/>
    <property type="molecule type" value="Genomic_DNA"/>
</dbReference>
<dbReference type="Proteomes" id="UP001162501">
    <property type="component" value="Chromosome 3"/>
</dbReference>
<evidence type="ECO:0000313" key="1">
    <source>
        <dbReference type="EMBL" id="CAN0443889.1"/>
    </source>
</evidence>
<reference evidence="1" key="1">
    <citation type="submission" date="2023-05" db="EMBL/GenBank/DDBJ databases">
        <authorList>
            <consortium name="ELIXIR-Norway"/>
        </authorList>
    </citation>
    <scope>NUCLEOTIDE SEQUENCE</scope>
</reference>
<evidence type="ECO:0000313" key="2">
    <source>
        <dbReference type="Proteomes" id="UP001162501"/>
    </source>
</evidence>
<proteinExistence type="predicted"/>
<gene>
    <name evidence="1" type="ORF">MRATA1EN22A_LOCUS19270</name>
</gene>
<name>A0AC59ZJF8_RANTA</name>
<protein>
    <submittedName>
        <fullName evidence="1">Uncharacterized protein</fullName>
    </submittedName>
</protein>
<accession>A0AC59ZJF8</accession>
<organism evidence="1 2">
    <name type="scientific">Rangifer tarandus platyrhynchus</name>
    <name type="common">Svalbard reindeer</name>
    <dbReference type="NCBI Taxonomy" id="3082113"/>
    <lineage>
        <taxon>Eukaryota</taxon>
        <taxon>Metazoa</taxon>
        <taxon>Chordata</taxon>
        <taxon>Craniata</taxon>
        <taxon>Vertebrata</taxon>
        <taxon>Euteleostomi</taxon>
        <taxon>Mammalia</taxon>
        <taxon>Eutheria</taxon>
        <taxon>Laurasiatheria</taxon>
        <taxon>Artiodactyla</taxon>
        <taxon>Ruminantia</taxon>
        <taxon>Pecora</taxon>
        <taxon>Cervidae</taxon>
        <taxon>Odocoileinae</taxon>
        <taxon>Rangifer</taxon>
    </lineage>
</organism>